<dbReference type="InterPro" id="IPR036388">
    <property type="entry name" value="WH-like_DNA-bd_sf"/>
</dbReference>
<evidence type="ECO:0000256" key="5">
    <source>
        <dbReference type="ARBA" id="ARBA00023125"/>
    </source>
</evidence>
<dbReference type="GO" id="GO:1901982">
    <property type="term" value="F:maltose binding"/>
    <property type="evidence" value="ECO:0007669"/>
    <property type="project" value="TreeGrafter"/>
</dbReference>
<comment type="caution">
    <text evidence="8">The sequence shown here is derived from an EMBL/GenBank/DDBJ whole genome shotgun (WGS) entry which is preliminary data.</text>
</comment>
<dbReference type="Proteomes" id="UP000565468">
    <property type="component" value="Unassembled WGS sequence"/>
</dbReference>
<gene>
    <name evidence="8" type="ORF">HII30_08240</name>
</gene>
<dbReference type="Pfam" id="PF01547">
    <property type="entry name" value="SBP_bac_1"/>
    <property type="match status" value="1"/>
</dbReference>
<keyword evidence="3" id="KW-0732">Signal</keyword>
<dbReference type="PRINTS" id="PR00035">
    <property type="entry name" value="HTHGNTR"/>
</dbReference>
<evidence type="ECO:0000313" key="8">
    <source>
        <dbReference type="EMBL" id="NMO95762.1"/>
    </source>
</evidence>
<name>A0A848M6P4_PAELE</name>
<dbReference type="PANTHER" id="PTHR30061">
    <property type="entry name" value="MALTOSE-BINDING PERIPLASMIC PROTEIN"/>
    <property type="match status" value="1"/>
</dbReference>
<organism evidence="8 9">
    <name type="scientific">Paenibacillus lemnae</name>
    <dbReference type="NCBI Taxonomy" id="1330551"/>
    <lineage>
        <taxon>Bacteria</taxon>
        <taxon>Bacillati</taxon>
        <taxon>Bacillota</taxon>
        <taxon>Bacilli</taxon>
        <taxon>Bacillales</taxon>
        <taxon>Paenibacillaceae</taxon>
        <taxon>Paenibacillus</taxon>
    </lineage>
</organism>
<dbReference type="InterPro" id="IPR006059">
    <property type="entry name" value="SBP"/>
</dbReference>
<dbReference type="InterPro" id="IPR000524">
    <property type="entry name" value="Tscrpt_reg_HTH_GntR"/>
</dbReference>
<evidence type="ECO:0000259" key="7">
    <source>
        <dbReference type="PROSITE" id="PS50949"/>
    </source>
</evidence>
<accession>A0A848M6P4</accession>
<dbReference type="GO" id="GO:0003677">
    <property type="term" value="F:DNA binding"/>
    <property type="evidence" value="ECO:0007669"/>
    <property type="project" value="UniProtKB-KW"/>
</dbReference>
<evidence type="ECO:0000256" key="1">
    <source>
        <dbReference type="ARBA" id="ARBA00008520"/>
    </source>
</evidence>
<dbReference type="GO" id="GO:0042956">
    <property type="term" value="P:maltodextrin transmembrane transport"/>
    <property type="evidence" value="ECO:0007669"/>
    <property type="project" value="TreeGrafter"/>
</dbReference>
<dbReference type="Pfam" id="PF00392">
    <property type="entry name" value="GntR"/>
    <property type="match status" value="1"/>
</dbReference>
<dbReference type="Gene3D" id="3.40.190.10">
    <property type="entry name" value="Periplasmic binding protein-like II"/>
    <property type="match status" value="1"/>
</dbReference>
<sequence>MSNKPDRITFQKRLEDMVGTLRREIITRVKPAGDYLPSELALAEQYKLSKKSVRKGLELLVSEGLITKVPRVGNRINSMETEGSVSLKIGIYPSLEEETDFRELISTFCSKYPHIQVETIALPYHRYPEAIKSYLDHGWLDVITLNHWNFLETKERESLHLFEEQEAHPDAYPFLQPVLSHNGILYGRPFVFSPVVLCYNKELLKQSGISEPDSSWSWKDLSKAAKTLKKGGSPFGFYAHIASTNRFPIVLLQEGYRFQKEDGKYVFNDPELWKALSGLRDVFYSQGAFSSFLSEADADAEKLFLQQKAAMIMTTYYGLKYLKNADFAYDLAPVPYHDHAKTIMLVTGLAVNRQSKQKEAARLLVDFLTSAEAQLHIRQHTLSIPASKHAAEWRGEESMYRPSRFQLYREIIPTFGTYDDLAISIRELDMLRNELKLFWANMEEAEQAAQRLAPRPVQPSRT</sequence>
<evidence type="ECO:0000256" key="6">
    <source>
        <dbReference type="ARBA" id="ARBA00023163"/>
    </source>
</evidence>
<dbReference type="EMBL" id="JABBPN010000005">
    <property type="protein sequence ID" value="NMO95762.1"/>
    <property type="molecule type" value="Genomic_DNA"/>
</dbReference>
<dbReference type="SMART" id="SM00345">
    <property type="entry name" value="HTH_GNTR"/>
    <property type="match status" value="1"/>
</dbReference>
<keyword evidence="9" id="KW-1185">Reference proteome</keyword>
<evidence type="ECO:0000313" key="9">
    <source>
        <dbReference type="Proteomes" id="UP000565468"/>
    </source>
</evidence>
<dbReference type="PROSITE" id="PS50949">
    <property type="entry name" value="HTH_GNTR"/>
    <property type="match status" value="1"/>
</dbReference>
<keyword evidence="5" id="KW-0238">DNA-binding</keyword>
<dbReference type="GO" id="GO:0003700">
    <property type="term" value="F:DNA-binding transcription factor activity"/>
    <property type="evidence" value="ECO:0007669"/>
    <property type="project" value="InterPro"/>
</dbReference>
<proteinExistence type="inferred from homology"/>
<keyword evidence="2" id="KW-0813">Transport</keyword>
<protein>
    <submittedName>
        <fullName evidence="8">Extracellular solute-binding protein</fullName>
    </submittedName>
</protein>
<evidence type="ECO:0000256" key="3">
    <source>
        <dbReference type="ARBA" id="ARBA00022729"/>
    </source>
</evidence>
<keyword evidence="4" id="KW-0805">Transcription regulation</keyword>
<dbReference type="InterPro" id="IPR036390">
    <property type="entry name" value="WH_DNA-bd_sf"/>
</dbReference>
<dbReference type="RefSeq" id="WP_169504533.1">
    <property type="nucleotide sequence ID" value="NZ_JABBPN010000005.1"/>
</dbReference>
<evidence type="ECO:0000256" key="4">
    <source>
        <dbReference type="ARBA" id="ARBA00023015"/>
    </source>
</evidence>
<dbReference type="GO" id="GO:0015768">
    <property type="term" value="P:maltose transport"/>
    <property type="evidence" value="ECO:0007669"/>
    <property type="project" value="TreeGrafter"/>
</dbReference>
<evidence type="ECO:0000256" key="2">
    <source>
        <dbReference type="ARBA" id="ARBA00022448"/>
    </source>
</evidence>
<dbReference type="PANTHER" id="PTHR30061:SF50">
    <property type="entry name" value="MALTOSE_MALTODEXTRIN-BINDING PERIPLASMIC PROTEIN"/>
    <property type="match status" value="1"/>
</dbReference>
<keyword evidence="6" id="KW-0804">Transcription</keyword>
<reference evidence="8 9" key="1">
    <citation type="submission" date="2020-04" db="EMBL/GenBank/DDBJ databases">
        <title>Paenibacillus algicola sp. nov., a novel marine bacterium producing alginate lyase.</title>
        <authorList>
            <person name="Huang H."/>
        </authorList>
    </citation>
    <scope>NUCLEOTIDE SEQUENCE [LARGE SCALE GENOMIC DNA]</scope>
    <source>
        <strain evidence="8 9">L7-75</strain>
    </source>
</reference>
<dbReference type="AlphaFoldDB" id="A0A848M6P4"/>
<dbReference type="SUPFAM" id="SSF53850">
    <property type="entry name" value="Periplasmic binding protein-like II"/>
    <property type="match status" value="1"/>
</dbReference>
<dbReference type="SUPFAM" id="SSF46785">
    <property type="entry name" value="Winged helix' DNA-binding domain"/>
    <property type="match status" value="1"/>
</dbReference>
<dbReference type="CDD" id="cd07377">
    <property type="entry name" value="WHTH_GntR"/>
    <property type="match status" value="1"/>
</dbReference>
<dbReference type="Gene3D" id="1.10.10.10">
    <property type="entry name" value="Winged helix-like DNA-binding domain superfamily/Winged helix DNA-binding domain"/>
    <property type="match status" value="1"/>
</dbReference>
<comment type="similarity">
    <text evidence="1">Belongs to the bacterial solute-binding protein 1 family.</text>
</comment>
<feature type="domain" description="HTH gntR-type" evidence="7">
    <location>
        <begin position="11"/>
        <end position="79"/>
    </location>
</feature>
<dbReference type="GO" id="GO:0055052">
    <property type="term" value="C:ATP-binding cassette (ABC) transporter complex, substrate-binding subunit-containing"/>
    <property type="evidence" value="ECO:0007669"/>
    <property type="project" value="TreeGrafter"/>
</dbReference>